<dbReference type="eggNOG" id="COG1011">
    <property type="taxonomic scope" value="Bacteria"/>
</dbReference>
<dbReference type="InterPro" id="IPR023214">
    <property type="entry name" value="HAD_sf"/>
</dbReference>
<dbReference type="Gene3D" id="1.20.120.1600">
    <property type="match status" value="1"/>
</dbReference>
<reference evidence="5 6" key="1">
    <citation type="submission" date="2012-02" db="EMBL/GenBank/DDBJ databases">
        <title>Whole genome shotgun sequence of Mobilicoccus pelagius NBRC 104925.</title>
        <authorList>
            <person name="Yoshida Y."/>
            <person name="Hosoyama A."/>
            <person name="Tsuchikane K."/>
            <person name="Katsumata H."/>
            <person name="Yamazaki S."/>
            <person name="Fujita N."/>
        </authorList>
    </citation>
    <scope>NUCLEOTIDE SEQUENCE [LARGE SCALE GENOMIC DNA]</scope>
    <source>
        <strain evidence="5 6">NBRC 104925</strain>
    </source>
</reference>
<keyword evidence="2" id="KW-0479">Metal-binding</keyword>
<comment type="caution">
    <text evidence="5">The sequence shown here is derived from an EMBL/GenBank/DDBJ whole genome shotgun (WGS) entry which is preliminary data.</text>
</comment>
<evidence type="ECO:0000256" key="2">
    <source>
        <dbReference type="ARBA" id="ARBA00022723"/>
    </source>
</evidence>
<dbReference type="InterPro" id="IPR006439">
    <property type="entry name" value="HAD-SF_hydro_IA"/>
</dbReference>
<gene>
    <name evidence="5" type="ORF">MOPEL_007_00980</name>
</gene>
<dbReference type="NCBIfam" id="TIGR01549">
    <property type="entry name" value="HAD-SF-IA-v1"/>
    <property type="match status" value="1"/>
</dbReference>
<keyword evidence="6" id="KW-1185">Reference proteome</keyword>
<dbReference type="AlphaFoldDB" id="H5UNH4"/>
<dbReference type="EMBL" id="BAFE01000007">
    <property type="protein sequence ID" value="GAB47282.1"/>
    <property type="molecule type" value="Genomic_DNA"/>
</dbReference>
<dbReference type="PANTHER" id="PTHR46470:SF2">
    <property type="entry name" value="GLYCERALDEHYDE 3-PHOSPHATE PHOSPHATASE"/>
    <property type="match status" value="1"/>
</dbReference>
<dbReference type="SFLD" id="SFLDG01129">
    <property type="entry name" value="C1.5:_HAD__Beta-PGM__Phosphata"/>
    <property type="match status" value="1"/>
</dbReference>
<dbReference type="PANTHER" id="PTHR46470">
    <property type="entry name" value="N-ACYLNEURAMINATE-9-PHOSPHATASE"/>
    <property type="match status" value="1"/>
</dbReference>
<dbReference type="SFLD" id="SFLDS00003">
    <property type="entry name" value="Haloacid_Dehalogenase"/>
    <property type="match status" value="1"/>
</dbReference>
<dbReference type="SUPFAM" id="SSF56784">
    <property type="entry name" value="HAD-like"/>
    <property type="match status" value="1"/>
</dbReference>
<dbReference type="GO" id="GO:0016791">
    <property type="term" value="F:phosphatase activity"/>
    <property type="evidence" value="ECO:0007669"/>
    <property type="project" value="TreeGrafter"/>
</dbReference>
<dbReference type="GO" id="GO:0046872">
    <property type="term" value="F:metal ion binding"/>
    <property type="evidence" value="ECO:0007669"/>
    <property type="project" value="UniProtKB-KW"/>
</dbReference>
<evidence type="ECO:0000256" key="1">
    <source>
        <dbReference type="ARBA" id="ARBA00001946"/>
    </source>
</evidence>
<dbReference type="Pfam" id="PF00702">
    <property type="entry name" value="Hydrolase"/>
    <property type="match status" value="1"/>
</dbReference>
<evidence type="ECO:0000256" key="4">
    <source>
        <dbReference type="ARBA" id="ARBA00022842"/>
    </source>
</evidence>
<protein>
    <submittedName>
        <fullName evidence="5">Putative hydrolase</fullName>
    </submittedName>
</protein>
<evidence type="ECO:0000313" key="6">
    <source>
        <dbReference type="Proteomes" id="UP000004367"/>
    </source>
</evidence>
<organism evidence="5 6">
    <name type="scientific">Mobilicoccus pelagius NBRC 104925</name>
    <dbReference type="NCBI Taxonomy" id="1089455"/>
    <lineage>
        <taxon>Bacteria</taxon>
        <taxon>Bacillati</taxon>
        <taxon>Actinomycetota</taxon>
        <taxon>Actinomycetes</taxon>
        <taxon>Micrococcales</taxon>
        <taxon>Dermatophilaceae</taxon>
        <taxon>Mobilicoccus</taxon>
    </lineage>
</organism>
<dbReference type="Gene3D" id="3.40.50.1000">
    <property type="entry name" value="HAD superfamily/HAD-like"/>
    <property type="match status" value="1"/>
</dbReference>
<comment type="cofactor">
    <cofactor evidence="1">
        <name>Mg(2+)</name>
        <dbReference type="ChEBI" id="CHEBI:18420"/>
    </cofactor>
</comment>
<dbReference type="RefSeq" id="WP_009481180.1">
    <property type="nucleotide sequence ID" value="NZ_BAFE01000007.1"/>
</dbReference>
<dbReference type="STRING" id="1089455.MOPEL_007_00980"/>
<proteinExistence type="predicted"/>
<keyword evidence="4" id="KW-0460">Magnesium</keyword>
<sequence length="266" mass="28193">MSRIPSPGAAQGDPWAAPVRGLLLDIDDTLVDTQAAMRGSCRVGAAAAWPDRPGEVHERISDVFYDDPGGYFDAYTRGEYAFPEMRAARYHEACRAAGLPETGFETFEAAYREAFARSQVAFDDALAFLDAAAATGVAVGFVTNSGQEQTEVKLDAVGLRGRGPVVTTDTLGVGKPDPAIFTRAMELVGGNREETLVVGDTLPTDVEGGLAAGMRVAWIQRPDRPEPRNAGWGTPVDDPRVRIVAGLAEVTALLGPVVGRGPVLRP</sequence>
<accession>H5UNH4</accession>
<dbReference type="GO" id="GO:0044281">
    <property type="term" value="P:small molecule metabolic process"/>
    <property type="evidence" value="ECO:0007669"/>
    <property type="project" value="UniProtKB-ARBA"/>
</dbReference>
<dbReference type="InterPro" id="IPR051400">
    <property type="entry name" value="HAD-like_hydrolase"/>
</dbReference>
<evidence type="ECO:0000256" key="3">
    <source>
        <dbReference type="ARBA" id="ARBA00022801"/>
    </source>
</evidence>
<dbReference type="Proteomes" id="UP000004367">
    <property type="component" value="Unassembled WGS sequence"/>
</dbReference>
<name>H5UNH4_9MICO</name>
<dbReference type="InterPro" id="IPR036412">
    <property type="entry name" value="HAD-like_sf"/>
</dbReference>
<keyword evidence="3 5" id="KW-0378">Hydrolase</keyword>
<evidence type="ECO:0000313" key="5">
    <source>
        <dbReference type="EMBL" id="GAB47282.1"/>
    </source>
</evidence>
<dbReference type="NCBIfam" id="TIGR01509">
    <property type="entry name" value="HAD-SF-IA-v3"/>
    <property type="match status" value="1"/>
</dbReference>